<evidence type="ECO:0000259" key="1">
    <source>
        <dbReference type="Pfam" id="PF13456"/>
    </source>
</evidence>
<evidence type="ECO:0000313" key="2">
    <source>
        <dbReference type="EMBL" id="MBA0786789.1"/>
    </source>
</evidence>
<dbReference type="Gene3D" id="3.30.420.10">
    <property type="entry name" value="Ribonuclease H-like superfamily/Ribonuclease H"/>
    <property type="match status" value="1"/>
</dbReference>
<dbReference type="InterPro" id="IPR012337">
    <property type="entry name" value="RNaseH-like_sf"/>
</dbReference>
<reference evidence="2 3" key="1">
    <citation type="journal article" date="2019" name="Genome Biol. Evol.">
        <title>Insights into the evolution of the New World diploid cottons (Gossypium, subgenus Houzingenia) based on genome sequencing.</title>
        <authorList>
            <person name="Grover C.E."/>
            <person name="Arick M.A. 2nd"/>
            <person name="Thrash A."/>
            <person name="Conover J.L."/>
            <person name="Sanders W.S."/>
            <person name="Peterson D.G."/>
            <person name="Frelichowski J.E."/>
            <person name="Scheffler J.A."/>
            <person name="Scheffler B.E."/>
            <person name="Wendel J.F."/>
        </authorList>
    </citation>
    <scope>NUCLEOTIDE SEQUENCE [LARGE SCALE GENOMIC DNA]</scope>
    <source>
        <strain evidence="2">8</strain>
        <tissue evidence="2">Leaf</tissue>
    </source>
</reference>
<dbReference type="PANTHER" id="PTHR47723">
    <property type="entry name" value="OS05G0353850 PROTEIN"/>
    <property type="match status" value="1"/>
</dbReference>
<dbReference type="InterPro" id="IPR002156">
    <property type="entry name" value="RNaseH_domain"/>
</dbReference>
<dbReference type="SUPFAM" id="SSF53098">
    <property type="entry name" value="Ribonuclease H-like"/>
    <property type="match status" value="1"/>
</dbReference>
<dbReference type="InterPro" id="IPR036397">
    <property type="entry name" value="RNaseH_sf"/>
</dbReference>
<sequence>MNAERVRRGVGDDSTCGLCSQDFEEVLHVLSDCPAAREIWNKFIPRERLSSFYSGTLFKWMSGISWSTDEIIKVSFSWARQYALISKLFPHKKFYSGGSSRLSCNWVCLNTNISKCELWGILDGVKLISDHCVEGVLIQIDCLEAVNAIQEGSIRDSNSALIRKIHQLLGNFKHWKIQHIPRKENVFTDNLVKMM</sequence>
<protein>
    <recommendedName>
        <fullName evidence="1">RNase H type-1 domain-containing protein</fullName>
    </recommendedName>
</protein>
<feature type="domain" description="RNase H type-1" evidence="1">
    <location>
        <begin position="111"/>
        <end position="194"/>
    </location>
</feature>
<dbReference type="CDD" id="cd06222">
    <property type="entry name" value="RNase_H_like"/>
    <property type="match status" value="1"/>
</dbReference>
<dbReference type="InterPro" id="IPR053151">
    <property type="entry name" value="RNase_H-like"/>
</dbReference>
<dbReference type="Pfam" id="PF13456">
    <property type="entry name" value="RVT_3"/>
    <property type="match status" value="1"/>
</dbReference>
<comment type="caution">
    <text evidence="2">The sequence shown here is derived from an EMBL/GenBank/DDBJ whole genome shotgun (WGS) entry which is preliminary data.</text>
</comment>
<gene>
    <name evidence="2" type="ORF">Gotri_028229</name>
</gene>
<dbReference type="GO" id="GO:0004523">
    <property type="term" value="F:RNA-DNA hybrid ribonuclease activity"/>
    <property type="evidence" value="ECO:0007669"/>
    <property type="project" value="InterPro"/>
</dbReference>
<organism evidence="2 3">
    <name type="scientific">Gossypium trilobum</name>
    <dbReference type="NCBI Taxonomy" id="34281"/>
    <lineage>
        <taxon>Eukaryota</taxon>
        <taxon>Viridiplantae</taxon>
        <taxon>Streptophyta</taxon>
        <taxon>Embryophyta</taxon>
        <taxon>Tracheophyta</taxon>
        <taxon>Spermatophyta</taxon>
        <taxon>Magnoliopsida</taxon>
        <taxon>eudicotyledons</taxon>
        <taxon>Gunneridae</taxon>
        <taxon>Pentapetalae</taxon>
        <taxon>rosids</taxon>
        <taxon>malvids</taxon>
        <taxon>Malvales</taxon>
        <taxon>Malvaceae</taxon>
        <taxon>Malvoideae</taxon>
        <taxon>Gossypium</taxon>
    </lineage>
</organism>
<dbReference type="Proteomes" id="UP000593568">
    <property type="component" value="Unassembled WGS sequence"/>
</dbReference>
<proteinExistence type="predicted"/>
<keyword evidence="3" id="KW-1185">Reference proteome</keyword>
<name>A0A7J9FNB6_9ROSI</name>
<evidence type="ECO:0000313" key="3">
    <source>
        <dbReference type="Proteomes" id="UP000593568"/>
    </source>
</evidence>
<dbReference type="AlphaFoldDB" id="A0A7J9FNB6"/>
<dbReference type="PANTHER" id="PTHR47723:SF19">
    <property type="entry name" value="POLYNUCLEOTIDYL TRANSFERASE, RIBONUCLEASE H-LIKE SUPERFAMILY PROTEIN"/>
    <property type="match status" value="1"/>
</dbReference>
<dbReference type="EMBL" id="JABEZW010224493">
    <property type="protein sequence ID" value="MBA0786789.1"/>
    <property type="molecule type" value="Genomic_DNA"/>
</dbReference>
<dbReference type="InterPro" id="IPR044730">
    <property type="entry name" value="RNase_H-like_dom_plant"/>
</dbReference>
<accession>A0A7J9FNB6</accession>
<dbReference type="GO" id="GO:0003676">
    <property type="term" value="F:nucleic acid binding"/>
    <property type="evidence" value="ECO:0007669"/>
    <property type="project" value="InterPro"/>
</dbReference>